<dbReference type="Pfam" id="PF03097">
    <property type="entry name" value="BRO1"/>
    <property type="match status" value="1"/>
</dbReference>
<gene>
    <name evidence="5" type="primary">LOC106054212</name>
</gene>
<keyword evidence="4" id="KW-1185">Reference proteome</keyword>
<evidence type="ECO:0000256" key="2">
    <source>
        <dbReference type="SAM" id="MobiDB-lite"/>
    </source>
</evidence>
<name>A0A9W2ZVD4_BIOGL</name>
<dbReference type="GeneID" id="106054212"/>
<dbReference type="SMART" id="SM01041">
    <property type="entry name" value="BRO1"/>
    <property type="match status" value="1"/>
</dbReference>
<accession>A0A9W2ZVD4</accession>
<dbReference type="Proteomes" id="UP001165740">
    <property type="component" value="Chromosome 3"/>
</dbReference>
<feature type="domain" description="BRO1" evidence="3">
    <location>
        <begin position="1"/>
        <end position="420"/>
    </location>
</feature>
<reference evidence="5" key="1">
    <citation type="submission" date="2025-08" db="UniProtKB">
        <authorList>
            <consortium name="RefSeq"/>
        </authorList>
    </citation>
    <scope>IDENTIFICATION</scope>
</reference>
<evidence type="ECO:0000256" key="1">
    <source>
        <dbReference type="ARBA" id="ARBA00008901"/>
    </source>
</evidence>
<evidence type="ECO:0000259" key="3">
    <source>
        <dbReference type="PROSITE" id="PS51180"/>
    </source>
</evidence>
<feature type="region of interest" description="Disordered" evidence="2">
    <location>
        <begin position="375"/>
        <end position="420"/>
    </location>
</feature>
<sequence length="420" mass="47507">MAYWFHRNPLKATGPVNYELHGVSTNDATRKIFSDLRMTRTKLLDLLTDPENSKDVVEKAEAEYLGLLQGLCIPMEPNETENKLRKLVKFVWRNSLHGVPTVERSDTVFEYFSMLLNVALWYSKHAAKIAAKEDPDMEEAKEIHKCLRIAAGIFQFCKDDLRVKLLDPPTEGSQDTDTRVLEAYIHQCTAEAQEITLARAIELKHNVSLVSALAFETAQLYQKGDDALASLDQKDIGKWRKYFQLKHKFYLACAHSYNGENLLNQDKCGEAIRGLRESVDLYSKAEQLCKDYAATKGVGAVAKPQNHLFFRKLGTIIKRTLDKCERENGLIYHQKVAPDAPSLELKATYGLVSPEEYKPPALNQLWSVEVYKRFSPPPSAQKPSNDKAKGTEENPLLAVKEKEIKMSEKDPKNNSGCVVS</sequence>
<dbReference type="PROSITE" id="PS51180">
    <property type="entry name" value="BRO1"/>
    <property type="match status" value="1"/>
</dbReference>
<protein>
    <submittedName>
        <fullName evidence="5">BRO1 domain-containing protein BROX-like</fullName>
    </submittedName>
</protein>
<evidence type="ECO:0000313" key="5">
    <source>
        <dbReference type="RefSeq" id="XP_055878874.1"/>
    </source>
</evidence>
<organism evidence="4 5">
    <name type="scientific">Biomphalaria glabrata</name>
    <name type="common">Bloodfluke planorb</name>
    <name type="synonym">Freshwater snail</name>
    <dbReference type="NCBI Taxonomy" id="6526"/>
    <lineage>
        <taxon>Eukaryota</taxon>
        <taxon>Metazoa</taxon>
        <taxon>Spiralia</taxon>
        <taxon>Lophotrochozoa</taxon>
        <taxon>Mollusca</taxon>
        <taxon>Gastropoda</taxon>
        <taxon>Heterobranchia</taxon>
        <taxon>Euthyneura</taxon>
        <taxon>Panpulmonata</taxon>
        <taxon>Hygrophila</taxon>
        <taxon>Lymnaeoidea</taxon>
        <taxon>Planorbidae</taxon>
        <taxon>Biomphalaria</taxon>
    </lineage>
</organism>
<dbReference type="InterPro" id="IPR004328">
    <property type="entry name" value="BRO1_dom"/>
</dbReference>
<dbReference type="InterPro" id="IPR038499">
    <property type="entry name" value="BRO1_sf"/>
</dbReference>
<proteinExistence type="inferred from homology"/>
<evidence type="ECO:0000313" key="4">
    <source>
        <dbReference type="Proteomes" id="UP001165740"/>
    </source>
</evidence>
<dbReference type="PANTHER" id="PTHR23032">
    <property type="entry name" value="BRO1 DOMAIN-CONTAINING PROTEIN BROX"/>
    <property type="match status" value="1"/>
</dbReference>
<feature type="compositionally biased region" description="Basic and acidic residues" evidence="2">
    <location>
        <begin position="399"/>
        <end position="412"/>
    </location>
</feature>
<dbReference type="OMA" id="YNYCGEN"/>
<dbReference type="PANTHER" id="PTHR23032:SF13">
    <property type="entry name" value="BRO1 DOMAIN-CONTAINING PROTEIN BROX"/>
    <property type="match status" value="1"/>
</dbReference>
<dbReference type="Gene3D" id="1.25.40.280">
    <property type="entry name" value="alix/aip1 like domains"/>
    <property type="match status" value="1"/>
</dbReference>
<dbReference type="RefSeq" id="XP_055878874.1">
    <property type="nucleotide sequence ID" value="XM_056022899.1"/>
</dbReference>
<dbReference type="AlphaFoldDB" id="A0A9W2ZVD4"/>
<comment type="similarity">
    <text evidence="1">Belongs to the BROX family.</text>
</comment>
<dbReference type="InterPro" id="IPR038898">
    <property type="entry name" value="BROX"/>
</dbReference>
<dbReference type="OrthoDB" id="10266451at2759"/>